<protein>
    <submittedName>
        <fullName evidence="2">Uncharacterized protein</fullName>
    </submittedName>
</protein>
<dbReference type="EMBL" id="ML996378">
    <property type="protein sequence ID" value="KAF2726872.1"/>
    <property type="molecule type" value="Genomic_DNA"/>
</dbReference>
<feature type="transmembrane region" description="Helical" evidence="1">
    <location>
        <begin position="12"/>
        <end position="35"/>
    </location>
</feature>
<keyword evidence="1" id="KW-0812">Transmembrane</keyword>
<evidence type="ECO:0000256" key="1">
    <source>
        <dbReference type="SAM" id="Phobius"/>
    </source>
</evidence>
<sequence>MYISTDKCERFFLCEEVDVLVTGILALVVMHAYLFSCTQMIFDNSCLDTCFGESRPPFHKLDLRTLSPHQAARKMPCGTKSKAHAGVVEWRPGPRHGSFHAMFLQHP</sequence>
<keyword evidence="1" id="KW-0472">Membrane</keyword>
<gene>
    <name evidence="2" type="ORF">EJ04DRAFT_158325</name>
</gene>
<name>A0A9P4QGK0_9PLEO</name>
<keyword evidence="1" id="KW-1133">Transmembrane helix</keyword>
<dbReference type="AlphaFoldDB" id="A0A9P4QGK0"/>
<comment type="caution">
    <text evidence="2">The sequence shown here is derived from an EMBL/GenBank/DDBJ whole genome shotgun (WGS) entry which is preliminary data.</text>
</comment>
<proteinExistence type="predicted"/>
<dbReference type="Proteomes" id="UP000799444">
    <property type="component" value="Unassembled WGS sequence"/>
</dbReference>
<accession>A0A9P4QGK0</accession>
<evidence type="ECO:0000313" key="2">
    <source>
        <dbReference type="EMBL" id="KAF2726872.1"/>
    </source>
</evidence>
<keyword evidence="3" id="KW-1185">Reference proteome</keyword>
<organism evidence="2 3">
    <name type="scientific">Polyplosphaeria fusca</name>
    <dbReference type="NCBI Taxonomy" id="682080"/>
    <lineage>
        <taxon>Eukaryota</taxon>
        <taxon>Fungi</taxon>
        <taxon>Dikarya</taxon>
        <taxon>Ascomycota</taxon>
        <taxon>Pezizomycotina</taxon>
        <taxon>Dothideomycetes</taxon>
        <taxon>Pleosporomycetidae</taxon>
        <taxon>Pleosporales</taxon>
        <taxon>Tetraplosphaeriaceae</taxon>
        <taxon>Polyplosphaeria</taxon>
    </lineage>
</organism>
<evidence type="ECO:0000313" key="3">
    <source>
        <dbReference type="Proteomes" id="UP000799444"/>
    </source>
</evidence>
<reference evidence="2" key="1">
    <citation type="journal article" date="2020" name="Stud. Mycol.">
        <title>101 Dothideomycetes genomes: a test case for predicting lifestyles and emergence of pathogens.</title>
        <authorList>
            <person name="Haridas S."/>
            <person name="Albert R."/>
            <person name="Binder M."/>
            <person name="Bloem J."/>
            <person name="Labutti K."/>
            <person name="Salamov A."/>
            <person name="Andreopoulos B."/>
            <person name="Baker S."/>
            <person name="Barry K."/>
            <person name="Bills G."/>
            <person name="Bluhm B."/>
            <person name="Cannon C."/>
            <person name="Castanera R."/>
            <person name="Culley D."/>
            <person name="Daum C."/>
            <person name="Ezra D."/>
            <person name="Gonzalez J."/>
            <person name="Henrissat B."/>
            <person name="Kuo A."/>
            <person name="Liang C."/>
            <person name="Lipzen A."/>
            <person name="Lutzoni F."/>
            <person name="Magnuson J."/>
            <person name="Mondo S."/>
            <person name="Nolan M."/>
            <person name="Ohm R."/>
            <person name="Pangilinan J."/>
            <person name="Park H.-J."/>
            <person name="Ramirez L."/>
            <person name="Alfaro M."/>
            <person name="Sun H."/>
            <person name="Tritt A."/>
            <person name="Yoshinaga Y."/>
            <person name="Zwiers L.-H."/>
            <person name="Turgeon B."/>
            <person name="Goodwin S."/>
            <person name="Spatafora J."/>
            <person name="Crous P."/>
            <person name="Grigoriev I."/>
        </authorList>
    </citation>
    <scope>NUCLEOTIDE SEQUENCE</scope>
    <source>
        <strain evidence="2">CBS 125425</strain>
    </source>
</reference>